<dbReference type="RefSeq" id="WP_139106444.1">
    <property type="nucleotide sequence ID" value="NZ_VDFR01000089.1"/>
</dbReference>
<dbReference type="AlphaFoldDB" id="A0A5C4MLS6"/>
<evidence type="ECO:0000259" key="1">
    <source>
        <dbReference type="SMART" id="SM00849"/>
    </source>
</evidence>
<dbReference type="Proteomes" id="UP000306740">
    <property type="component" value="Unassembled WGS sequence"/>
</dbReference>
<comment type="caution">
    <text evidence="2">The sequence shown here is derived from an EMBL/GenBank/DDBJ whole genome shotgun (WGS) entry which is preliminary data.</text>
</comment>
<dbReference type="Gene3D" id="3.60.15.10">
    <property type="entry name" value="Ribonuclease Z/Hydroxyacylglutathione hydrolase-like"/>
    <property type="match status" value="1"/>
</dbReference>
<dbReference type="InterPro" id="IPR001279">
    <property type="entry name" value="Metallo-B-lactamas"/>
</dbReference>
<evidence type="ECO:0000313" key="4">
    <source>
        <dbReference type="Proteomes" id="UP000306740"/>
    </source>
</evidence>
<dbReference type="SUPFAM" id="SSF56281">
    <property type="entry name" value="Metallo-hydrolase/oxidoreductase"/>
    <property type="match status" value="1"/>
</dbReference>
<dbReference type="PANTHER" id="PTHR42951:SF14">
    <property type="entry name" value="METALLO-BETA-LACTAMASE SUPERFAMILY PROTEIN"/>
    <property type="match status" value="1"/>
</dbReference>
<dbReference type="PANTHER" id="PTHR42951">
    <property type="entry name" value="METALLO-BETA-LACTAMASE DOMAIN-CONTAINING"/>
    <property type="match status" value="1"/>
</dbReference>
<dbReference type="OrthoDB" id="2971563at2"/>
<dbReference type="EMBL" id="VDFR01000090">
    <property type="protein sequence ID" value="TNC42889.1"/>
    <property type="molecule type" value="Genomic_DNA"/>
</dbReference>
<accession>A0A5C4MLS6</accession>
<protein>
    <submittedName>
        <fullName evidence="2">MBL fold metallo-hydrolase</fullName>
    </submittedName>
</protein>
<keyword evidence="2" id="KW-0378">Hydrolase</keyword>
<evidence type="ECO:0000313" key="2">
    <source>
        <dbReference type="EMBL" id="TNC42889.1"/>
    </source>
</evidence>
<name>A0A5C4MLS6_9ACTN</name>
<dbReference type="InterPro" id="IPR036866">
    <property type="entry name" value="RibonucZ/Hydroxyglut_hydro"/>
</dbReference>
<dbReference type="InterPro" id="IPR050855">
    <property type="entry name" value="NDM-1-like"/>
</dbReference>
<dbReference type="EMBL" id="VDFR01000089">
    <property type="protein sequence ID" value="TNC43027.1"/>
    <property type="molecule type" value="Genomic_DNA"/>
</dbReference>
<gene>
    <name evidence="3" type="ORF">FHE65_19355</name>
    <name evidence="2" type="ORF">FHE65_19800</name>
</gene>
<organism evidence="2 4">
    <name type="scientific">Mumia zhuanghuii</name>
    <dbReference type="NCBI Taxonomy" id="2585211"/>
    <lineage>
        <taxon>Bacteria</taxon>
        <taxon>Bacillati</taxon>
        <taxon>Actinomycetota</taxon>
        <taxon>Actinomycetes</taxon>
        <taxon>Propionibacteriales</taxon>
        <taxon>Nocardioidaceae</taxon>
        <taxon>Mumia</taxon>
    </lineage>
</organism>
<evidence type="ECO:0000313" key="3">
    <source>
        <dbReference type="EMBL" id="TNC43027.1"/>
    </source>
</evidence>
<proteinExistence type="predicted"/>
<dbReference type="Pfam" id="PF00753">
    <property type="entry name" value="Lactamase_B"/>
    <property type="match status" value="1"/>
</dbReference>
<dbReference type="SMART" id="SM00849">
    <property type="entry name" value="Lactamase_B"/>
    <property type="match status" value="1"/>
</dbReference>
<dbReference type="CDD" id="cd07721">
    <property type="entry name" value="yflN-like_MBL-fold"/>
    <property type="match status" value="1"/>
</dbReference>
<reference evidence="2 4" key="1">
    <citation type="submission" date="2019-05" db="EMBL/GenBank/DDBJ databases">
        <title>Mumia sp. nov., isolated from the intestinal contents of plateau pika (Ochotona curzoniae) in the Qinghai-Tibet plateau of China.</title>
        <authorList>
            <person name="Tian Z."/>
        </authorList>
    </citation>
    <scope>NUCLEOTIDE SEQUENCE [LARGE SCALE GENOMIC DNA]</scope>
    <source>
        <strain evidence="4">527</strain>
        <strain evidence="2">Z527</strain>
    </source>
</reference>
<sequence length="245" mass="26147">MYTLDVAPGVHALTRAATACYLVDADEDGLLLVDAGLPAFWSDLTGLLRRLGRSPRDIRHVVLTHAHFDHLGVAKRLERSGAQVWVHPGDLRIARHPYRYVPGRARAAYPVRHPSALPHLASMVGAGALWVRGVAEPRTYDEDLPFAETLTVVPTPGHTDGHVVVVLPDRDAVATGDALVTLDPYTGRRGPRIVARAGTHDADRAQASLDAIAATGAQVVLPGHGDVWREGAGAAAERARAQPVA</sequence>
<feature type="domain" description="Metallo-beta-lactamase" evidence="1">
    <location>
        <begin position="17"/>
        <end position="224"/>
    </location>
</feature>
<dbReference type="GO" id="GO:0016787">
    <property type="term" value="F:hydrolase activity"/>
    <property type="evidence" value="ECO:0007669"/>
    <property type="project" value="UniProtKB-KW"/>
</dbReference>